<dbReference type="AlphaFoldDB" id="A0A2N5M2X5"/>
<dbReference type="GO" id="GO:0003700">
    <property type="term" value="F:DNA-binding transcription factor activity"/>
    <property type="evidence" value="ECO:0007669"/>
    <property type="project" value="InterPro"/>
</dbReference>
<dbReference type="PRINTS" id="PR00598">
    <property type="entry name" value="HTHMARR"/>
</dbReference>
<sequence length="136" mass="15946">MRKDKINELVAYHRHFYRTTRNELQQIYGNVINGNEFSVLRFLYIAGPQKASAISQDLKVSASHITNVTDILVKKGYITRKRTDNDRRIVKIALTEEGGKLYEEMAEKRAAYFKELFAVYTEEELMAFIDLYKKML</sequence>
<keyword evidence="6" id="KW-1185">Reference proteome</keyword>
<proteinExistence type="predicted"/>
<dbReference type="RefSeq" id="WP_101644335.1">
    <property type="nucleotide sequence ID" value="NZ_PGUY01000053.1"/>
</dbReference>
<dbReference type="SMART" id="SM00347">
    <property type="entry name" value="HTH_MARR"/>
    <property type="match status" value="1"/>
</dbReference>
<evidence type="ECO:0000313" key="5">
    <source>
        <dbReference type="EMBL" id="PLT28711.1"/>
    </source>
</evidence>
<dbReference type="GO" id="GO:0003677">
    <property type="term" value="F:DNA binding"/>
    <property type="evidence" value="ECO:0007669"/>
    <property type="project" value="UniProtKB-KW"/>
</dbReference>
<dbReference type="EMBL" id="PGUY01000053">
    <property type="protein sequence ID" value="PLT28711.1"/>
    <property type="molecule type" value="Genomic_DNA"/>
</dbReference>
<dbReference type="Pfam" id="PF01047">
    <property type="entry name" value="MarR"/>
    <property type="match status" value="1"/>
</dbReference>
<dbReference type="PANTHER" id="PTHR42756">
    <property type="entry name" value="TRANSCRIPTIONAL REGULATOR, MARR"/>
    <property type="match status" value="1"/>
</dbReference>
<protein>
    <submittedName>
        <fullName evidence="5">MarR family transcriptional regulator</fullName>
    </submittedName>
</protein>
<dbReference type="InterPro" id="IPR036390">
    <property type="entry name" value="WH_DNA-bd_sf"/>
</dbReference>
<reference evidence="5 6" key="1">
    <citation type="submission" date="2017-11" db="EMBL/GenBank/DDBJ databases">
        <title>Comparitive Functional Genomics of Dry Heat Resistant strains isolated from the Viking Spacecraft.</title>
        <authorList>
            <person name="Seuylemezian A."/>
            <person name="Cooper K."/>
            <person name="Vaishampayan P."/>
        </authorList>
    </citation>
    <scope>NUCLEOTIDE SEQUENCE [LARGE SCALE GENOMIC DNA]</scope>
    <source>
        <strain evidence="5 6">V1-29</strain>
    </source>
</reference>
<dbReference type="InterPro" id="IPR000835">
    <property type="entry name" value="HTH_MarR-typ"/>
</dbReference>
<accession>A0A2N5M2X5</accession>
<organism evidence="5 6">
    <name type="scientific">Peribacillus deserti</name>
    <dbReference type="NCBI Taxonomy" id="673318"/>
    <lineage>
        <taxon>Bacteria</taxon>
        <taxon>Bacillati</taxon>
        <taxon>Bacillota</taxon>
        <taxon>Bacilli</taxon>
        <taxon>Bacillales</taxon>
        <taxon>Bacillaceae</taxon>
        <taxon>Peribacillus</taxon>
    </lineage>
</organism>
<comment type="caution">
    <text evidence="5">The sequence shown here is derived from an EMBL/GenBank/DDBJ whole genome shotgun (WGS) entry which is preliminary data.</text>
</comment>
<evidence type="ECO:0000256" key="3">
    <source>
        <dbReference type="ARBA" id="ARBA00023163"/>
    </source>
</evidence>
<evidence type="ECO:0000256" key="2">
    <source>
        <dbReference type="ARBA" id="ARBA00023125"/>
    </source>
</evidence>
<dbReference type="OrthoDB" id="288929at2"/>
<evidence type="ECO:0000313" key="6">
    <source>
        <dbReference type="Proteomes" id="UP000234748"/>
    </source>
</evidence>
<keyword evidence="1" id="KW-0805">Transcription regulation</keyword>
<name>A0A2N5M2X5_9BACI</name>
<dbReference type="PANTHER" id="PTHR42756:SF1">
    <property type="entry name" value="TRANSCRIPTIONAL REPRESSOR OF EMRAB OPERON"/>
    <property type="match status" value="1"/>
</dbReference>
<gene>
    <name evidence="5" type="ORF">CUU66_17030</name>
</gene>
<dbReference type="Proteomes" id="UP000234748">
    <property type="component" value="Unassembled WGS sequence"/>
</dbReference>
<dbReference type="Gene3D" id="1.10.10.10">
    <property type="entry name" value="Winged helix-like DNA-binding domain superfamily/Winged helix DNA-binding domain"/>
    <property type="match status" value="1"/>
</dbReference>
<feature type="domain" description="HTH marR-type" evidence="4">
    <location>
        <begin position="1"/>
        <end position="136"/>
    </location>
</feature>
<keyword evidence="3" id="KW-0804">Transcription</keyword>
<evidence type="ECO:0000259" key="4">
    <source>
        <dbReference type="PROSITE" id="PS50995"/>
    </source>
</evidence>
<keyword evidence="2" id="KW-0238">DNA-binding</keyword>
<evidence type="ECO:0000256" key="1">
    <source>
        <dbReference type="ARBA" id="ARBA00023015"/>
    </source>
</evidence>
<dbReference type="InterPro" id="IPR036388">
    <property type="entry name" value="WH-like_DNA-bd_sf"/>
</dbReference>
<dbReference type="PROSITE" id="PS50995">
    <property type="entry name" value="HTH_MARR_2"/>
    <property type="match status" value="1"/>
</dbReference>
<dbReference type="SUPFAM" id="SSF46785">
    <property type="entry name" value="Winged helix' DNA-binding domain"/>
    <property type="match status" value="1"/>
</dbReference>